<keyword evidence="4" id="KW-0833">Ubl conjugation pathway</keyword>
<proteinExistence type="predicted"/>
<sequence>MSHYNLSYLIHHIFLPPKLPQSNDLSAKNEHDMCAVVHDAALAFGKNFFALEGGVRWVRAVGMLKSLRLLYDSESYTNEAMEQCIKAMTPGDVTACLIRAQNAGFIIRKLNDRTVYESFEVSVPNEVVMGNNGKLVCVYPGPAISVSSDRANNPQFIRELANFLAHMNVDVFEDAMHTARKAGSQVVETRDTPHPRYITELLTGILRGMGSPEDVPRIAKRIADDILWDNTLLPWRRSPLWLVIRVALQTSLRDPTNGSHALYKSFMTFLMSKLLRKAVEAELDSDLISVMHKKLARRLYKIRDTAPSFLQSGVLDAGKFAQALLQKRWEVVQEQYANNSLQGWNPASLDFLRDTTLSLTKSRSYISGAMKKTRQASPSPFHPNEHPRLKTLHQYNTTAFTEALEKLRELALYDFERAIEDDIDVWVWSCSTSRDFEKGCSTISEWINIYSKEARSRYQGNPEEMSVMFLTLLELWIGLDKLCTSHCDLVLRYSPEIKGGIFTPLLLRRAQSIDRLKTALQYLRKRQDNATVSLPSIFSPRCTSTTFPVAFFNSSSEHQSLRQLIEQKAELDRQEKVEELNKKNEHHRNLERQAASQSHKESFNVSGRRIHKKKKCPKCKLEKEMSSMEIRVLEWPLPSDDSEAKGTVFELAPPVVFSIWRDTTYFLLHDVFTPVALREESSAPDAKVELQNYSGLSSFMSSFQSRRLMLASTTKSWGRTHYKSVGIPNTEGQVCLKNGLELRLFDTSDAVWISQPFAGVTISSDCTFLLPPGPYSNLQYAVDSTAHTSNEVLAKQSECSRDLTLHEYISFCSLRAGARLQWLNLLRELRARILTFSQDAVEMLIAQTVLQMGPLSRDDHWEWHRELYDPVFQSRLLDELKDLKDSIQANWSEVASMRTITLLTHRVLIWCGDDHEEGRTVLHSNLKDSVRIAHGWMKEVYGKLQKASNTSQASDLQLRLCEMAAACRSAGDLDSPRYDVALMVEAGLILRDNMPAELATTNSSKARLFTLDRRLRHSFEPYLASIIANGSRTPFNQAILEYWPAYNPKTHWVQQSAPNDRWLCSKSSSHEIAFNMLESLLLIDGKRLGRLPFEIMSHPTYSRILGQAVLDAVPSDEFGAQFVTKTFVSGYQIFFNLSPDTNKLVIKAKCRKTNRQFEVIPHTELFGDLPQFLVDDYAHWLDLDEGVIELRPLSSLWVPSSINWHLEFLNPKPFLWRESSSGIIRLIDPCSPTAVMIAARLHGFESSKFLTISCSMETLTLTIDVPRYRLAFQLNLDGQLTCLTLPDMMVDDNQSAGIMVGLQSRLVLRDRTCSTKRELLVPIGDISFSPNGHHTLVTIDTGSRRRVSYYRYVIDDILGRIVENSGIHAKLYTTYLTAITSHCLPDPLTGRRGTEEALHELRSASCRSFIQLDLESQHLLQQLGDLSPKRRYYPEHLRSMQTVEWKALSFLSQNDTFRRCAQDILAFALKLKLFGDKESLYGEQEESNFKFEALTERAALRNSCYYPPEFHMLPEPLDHHYPSRDFKSGDKSCPENLVFSNSSLIASWPSQLSTTCSLKEEFLKRWPVISGPDAGGSLPNVSYCRYWMEKPLSETWMHLYDLLRQNGTNMYQVLFTLCAIGYMQTQSDTNALVPTLLAFAVNHKLFSQHPPPSWQNFPLSAGFEPNRDLVLETVRECSNPFRSEDYAEEVPETDDHLKQRRKECYRQYLESEAVQMTDHAIAQWPCTRLTPMPHSFRVLDISRCLGELKPLFTEWYHNHKLSTHLDSVQAVLDSLRTSEPVRRLGAPYSFDRNRGTQIPIHSESLSFVSLDELFRTIPSCPVLELPPIRPSPLTCSPCHQAPTETEPDYHDLHTLVNRLQVRMGSISNIYADDLNKSLNALQAQSRQHTATSVSYEDRAGLYAYQAECETHLCQMIRNIQKSLGPTAQSAVMYQAGLWPHLELRSLLESLASIRSSSLSAQWMGILRHLARSLLVYQRSRRLLRLARLEKYDDLRKEAEIDPSVIKTENSDWLLLQADSDFLARRVQLTVAQEMISPSADQNTLLQLNMGEGKSSVIVPMAAATLANRKKLVRVIVLKSLAGQMFSLLRQRLGGLTNRQILYLPFSRAMKVGMEEAEQIRELFRYAMNAQSILVAQPEHILSFKLMAIHRLVEREAVSKSLVETQLWLDQYSRDLLDESDEILHTRYQLVYTIGNQQMVENGSDRWTLIQQVLSLLRKCAPSIRDSFPSGIEVGDSLGNRFPSIRILQAEAGAQLISEMLRRVMEGAASFYVERFPLRIREIAKSFIMNEVLVTEDMEVLKNQCSDPAFWNDLLLLKGLFGHGILVYTLKERRWRVDFGLDLSRSLLAVPYRAKDIPSLRAEFGHPDVAIVLTCLSYLYGGLSQAELDTCFQLLFKLDNPELEYDHWVRFANIPEGLRSIAGVNLKDSEQRQGHLFPIFRHNHACIDFYLSNVVFPKAMKEFPQKLATSGWDLACRKKQITTGFSGTNENRYLLPTSISQEDTPERISTNASMLVLLSRPENDWYMSPSSQNLSGGQIIDAIVDETEGCDIRVLLDVGAQILEMTNIQVAQYWLSRRPDALAAVFFNGSDELEVMTRDGSTEILSMSPFHQRLDDCLVYLDDAHTRGTDLKLPTTWKACVTLGPKVTKDRLAQGCMRMRKLGHGQSVMFMAPPDIDTAIRKRSNKLDPSSKINSRDVLIWAMLETCAEIERQVPHWLQQGADFHSRNEGWKAVSAAQGPSAAVEALSSTWSQPEARTLQDMYGCSPNLANGELVDKARKIPEIRAHCERLGVTSVLDPRLAEEQEREVNHEIEREAQLQRPPRAQAAEHVLHQHVELFVQSGFEDILTLSEAFGPAFVAVRDGVACIRSSTVPLQPLITAPTTSPKAKKKTGRKKSKKSEAQTMTITLVENLTSTNQLTWNLSKTLLLATRDFLKTIRSTSSSSTCDYLRPLNWVLTSCHSSSIVILSSHEVNQLLPAIRQSDGVRLHLYTPRTIQSVKPTDDLQLYTIPSTSPADDWPTPNQETIDHLNLCAGQLYFSDYEAYLRTSSFLGLSTPEDQHHEMEIEQDGFVKPENRVGQLALRCKFEKSPVPYLKALTGFRRRGITFEPTHLGKLLHGRLLRKSDFDSTED</sequence>
<feature type="compositionally biased region" description="Basic residues" evidence="7">
    <location>
        <begin position="2886"/>
        <end position="2897"/>
    </location>
</feature>
<evidence type="ECO:0000256" key="2">
    <source>
        <dbReference type="ARBA" id="ARBA00012759"/>
    </source>
</evidence>
<evidence type="ECO:0000256" key="6">
    <source>
        <dbReference type="ARBA" id="ARBA00022807"/>
    </source>
</evidence>
<dbReference type="KEGG" id="more:E1B28_008006"/>
<evidence type="ECO:0000256" key="1">
    <source>
        <dbReference type="ARBA" id="ARBA00000707"/>
    </source>
</evidence>
<feature type="domain" description="DUF3645" evidence="9">
    <location>
        <begin position="2341"/>
        <end position="2373"/>
    </location>
</feature>
<dbReference type="PANTHER" id="PTHR13367">
    <property type="entry name" value="UBIQUITIN THIOESTERASE"/>
    <property type="match status" value="1"/>
</dbReference>
<evidence type="ECO:0000313" key="12">
    <source>
        <dbReference type="Proteomes" id="UP001049176"/>
    </source>
</evidence>
<dbReference type="EC" id="3.4.19.12" evidence="2"/>
<protein>
    <recommendedName>
        <fullName evidence="2">ubiquitinyl hydrolase 1</fullName>
        <ecNumber evidence="2">3.4.19.12</ecNumber>
    </recommendedName>
</protein>
<dbReference type="GO" id="GO:0006508">
    <property type="term" value="P:proteolysis"/>
    <property type="evidence" value="ECO:0007669"/>
    <property type="project" value="UniProtKB-KW"/>
</dbReference>
<evidence type="ECO:0000313" key="11">
    <source>
        <dbReference type="EMBL" id="KAG7094406.1"/>
    </source>
</evidence>
<keyword evidence="12" id="KW-1185">Reference proteome</keyword>
<keyword evidence="3" id="KW-0645">Protease</keyword>
<evidence type="ECO:0000256" key="7">
    <source>
        <dbReference type="SAM" id="MobiDB-lite"/>
    </source>
</evidence>
<dbReference type="InterPro" id="IPR046541">
    <property type="entry name" value="DUF6606"/>
</dbReference>
<dbReference type="InterPro" id="IPR022105">
    <property type="entry name" value="DUF3645"/>
</dbReference>
<comment type="caution">
    <text evidence="11">The sequence shown here is derived from an EMBL/GenBank/DDBJ whole genome shotgun (WGS) entry which is preliminary data.</text>
</comment>
<feature type="domain" description="DUF6606" evidence="10">
    <location>
        <begin position="9"/>
        <end position="275"/>
    </location>
</feature>
<evidence type="ECO:0000259" key="8">
    <source>
        <dbReference type="Pfam" id="PF12340"/>
    </source>
</evidence>
<feature type="region of interest" description="Disordered" evidence="7">
    <location>
        <begin position="580"/>
        <end position="609"/>
    </location>
</feature>
<evidence type="ECO:0000256" key="3">
    <source>
        <dbReference type="ARBA" id="ARBA00022670"/>
    </source>
</evidence>
<evidence type="ECO:0000259" key="10">
    <source>
        <dbReference type="Pfam" id="PF20255"/>
    </source>
</evidence>
<organism evidence="11 12">
    <name type="scientific">Marasmius oreades</name>
    <name type="common">fairy-ring Marasmius</name>
    <dbReference type="NCBI Taxonomy" id="181124"/>
    <lineage>
        <taxon>Eukaryota</taxon>
        <taxon>Fungi</taxon>
        <taxon>Dikarya</taxon>
        <taxon>Basidiomycota</taxon>
        <taxon>Agaricomycotina</taxon>
        <taxon>Agaricomycetes</taxon>
        <taxon>Agaricomycetidae</taxon>
        <taxon>Agaricales</taxon>
        <taxon>Marasmiineae</taxon>
        <taxon>Marasmiaceae</taxon>
        <taxon>Marasmius</taxon>
    </lineage>
</organism>
<dbReference type="GO" id="GO:0004843">
    <property type="term" value="F:cysteine-type deubiquitinase activity"/>
    <property type="evidence" value="ECO:0007669"/>
    <property type="project" value="UniProtKB-EC"/>
</dbReference>
<evidence type="ECO:0000256" key="5">
    <source>
        <dbReference type="ARBA" id="ARBA00022801"/>
    </source>
</evidence>
<dbReference type="OrthoDB" id="3182339at2759"/>
<feature type="domain" description="DUF3638" evidence="8">
    <location>
        <begin position="2007"/>
        <end position="2223"/>
    </location>
</feature>
<dbReference type="InterPro" id="IPR027417">
    <property type="entry name" value="P-loop_NTPase"/>
</dbReference>
<gene>
    <name evidence="11" type="ORF">E1B28_008006</name>
</gene>
<feature type="region of interest" description="Disordered" evidence="7">
    <location>
        <begin position="2878"/>
        <end position="2901"/>
    </location>
</feature>
<dbReference type="Pfam" id="PF12340">
    <property type="entry name" value="DUF3638"/>
    <property type="match status" value="1"/>
</dbReference>
<feature type="compositionally biased region" description="Basic and acidic residues" evidence="7">
    <location>
        <begin position="580"/>
        <end position="591"/>
    </location>
</feature>
<dbReference type="SUPFAM" id="SSF52540">
    <property type="entry name" value="P-loop containing nucleoside triphosphate hydrolases"/>
    <property type="match status" value="1"/>
</dbReference>
<dbReference type="PANTHER" id="PTHR13367:SF33">
    <property type="entry name" value="P-LOOP CONTAINING NUCLEOSIDE TRIPHOSPHATE HYDROLASE PROTEIN"/>
    <property type="match status" value="1"/>
</dbReference>
<dbReference type="Pfam" id="PF12359">
    <property type="entry name" value="DUF3645"/>
    <property type="match status" value="1"/>
</dbReference>
<accession>A0A9P7S2S8</accession>
<keyword evidence="6" id="KW-0788">Thiol protease</keyword>
<dbReference type="Pfam" id="PF20255">
    <property type="entry name" value="DUF6606"/>
    <property type="match status" value="1"/>
</dbReference>
<dbReference type="RefSeq" id="XP_043010876.1">
    <property type="nucleotide sequence ID" value="XM_043152789.1"/>
</dbReference>
<name>A0A9P7S2S8_9AGAR</name>
<dbReference type="InterPro" id="IPR022099">
    <property type="entry name" value="DUF3638"/>
</dbReference>
<dbReference type="Proteomes" id="UP001049176">
    <property type="component" value="Chromosome 4"/>
</dbReference>
<keyword evidence="5" id="KW-0378">Hydrolase</keyword>
<dbReference type="InterPro" id="IPR051346">
    <property type="entry name" value="OTU_Deubiquitinase"/>
</dbReference>
<comment type="catalytic activity">
    <reaction evidence="1">
        <text>Thiol-dependent hydrolysis of ester, thioester, amide, peptide and isopeptide bonds formed by the C-terminal Gly of ubiquitin (a 76-residue protein attached to proteins as an intracellular targeting signal).</text>
        <dbReference type="EC" id="3.4.19.12"/>
    </reaction>
</comment>
<reference evidence="11" key="1">
    <citation type="journal article" date="2021" name="Genome Biol. Evol.">
        <title>The assembled and annotated genome of the fairy-ring fungus Marasmius oreades.</title>
        <authorList>
            <person name="Hiltunen M."/>
            <person name="Ament-Velasquez S.L."/>
            <person name="Johannesson H."/>
        </authorList>
    </citation>
    <scope>NUCLEOTIDE SEQUENCE</scope>
    <source>
        <strain evidence="11">03SP1</strain>
    </source>
</reference>
<dbReference type="EMBL" id="CM032184">
    <property type="protein sequence ID" value="KAG7094406.1"/>
    <property type="molecule type" value="Genomic_DNA"/>
</dbReference>
<evidence type="ECO:0000256" key="4">
    <source>
        <dbReference type="ARBA" id="ARBA00022786"/>
    </source>
</evidence>
<evidence type="ECO:0000259" key="9">
    <source>
        <dbReference type="Pfam" id="PF12359"/>
    </source>
</evidence>
<dbReference type="GeneID" id="66077082"/>